<dbReference type="EC" id="6.2.1.3" evidence="6"/>
<organism evidence="9 10">
    <name type="scientific">Galendromus occidentalis</name>
    <name type="common">western predatory mite</name>
    <dbReference type="NCBI Taxonomy" id="34638"/>
    <lineage>
        <taxon>Eukaryota</taxon>
        <taxon>Metazoa</taxon>
        <taxon>Ecdysozoa</taxon>
        <taxon>Arthropoda</taxon>
        <taxon>Chelicerata</taxon>
        <taxon>Arachnida</taxon>
        <taxon>Acari</taxon>
        <taxon>Parasitiformes</taxon>
        <taxon>Mesostigmata</taxon>
        <taxon>Gamasina</taxon>
        <taxon>Phytoseioidea</taxon>
        <taxon>Phytoseiidae</taxon>
        <taxon>Typhlodrominae</taxon>
        <taxon>Galendromus</taxon>
    </lineage>
</organism>
<evidence type="ECO:0000256" key="2">
    <source>
        <dbReference type="ARBA" id="ARBA00022598"/>
    </source>
</evidence>
<reference evidence="10" key="1">
    <citation type="submission" date="2025-08" db="UniProtKB">
        <authorList>
            <consortium name="RefSeq"/>
        </authorList>
    </citation>
    <scope>IDENTIFICATION</scope>
</reference>
<dbReference type="GO" id="GO:0030182">
    <property type="term" value="P:neuron differentiation"/>
    <property type="evidence" value="ECO:0007669"/>
    <property type="project" value="TreeGrafter"/>
</dbReference>
<evidence type="ECO:0000259" key="8">
    <source>
        <dbReference type="Pfam" id="PF00501"/>
    </source>
</evidence>
<gene>
    <name evidence="10" type="primary">LOC100908423</name>
</gene>
<proteinExistence type="inferred from homology"/>
<protein>
    <recommendedName>
        <fullName evidence="6">long-chain-fatty-acid--CoA ligase</fullName>
        <ecNumber evidence="6">6.2.1.3</ecNumber>
    </recommendedName>
</protein>
<dbReference type="GO" id="GO:0005811">
    <property type="term" value="C:lipid droplet"/>
    <property type="evidence" value="ECO:0007669"/>
    <property type="project" value="TreeGrafter"/>
</dbReference>
<keyword evidence="5" id="KW-0067">ATP-binding</keyword>
<dbReference type="Proteomes" id="UP000694867">
    <property type="component" value="Unplaced"/>
</dbReference>
<dbReference type="PANTHER" id="PTHR43272:SF83">
    <property type="entry name" value="ACYL-COA SYNTHETASE LONG-CHAIN, ISOFORM J"/>
    <property type="match status" value="1"/>
</dbReference>
<dbReference type="InterPro" id="IPR000873">
    <property type="entry name" value="AMP-dep_synth/lig_dom"/>
</dbReference>
<comment type="catalytic activity">
    <reaction evidence="7">
        <text>a long-chain fatty acid + ATP + CoA = a long-chain fatty acyl-CoA + AMP + diphosphate</text>
        <dbReference type="Rhea" id="RHEA:15421"/>
        <dbReference type="ChEBI" id="CHEBI:30616"/>
        <dbReference type="ChEBI" id="CHEBI:33019"/>
        <dbReference type="ChEBI" id="CHEBI:57287"/>
        <dbReference type="ChEBI" id="CHEBI:57560"/>
        <dbReference type="ChEBI" id="CHEBI:83139"/>
        <dbReference type="ChEBI" id="CHEBI:456215"/>
        <dbReference type="EC" id="6.2.1.3"/>
    </reaction>
</comment>
<keyword evidence="4" id="KW-0443">Lipid metabolism</keyword>
<dbReference type="Gene3D" id="3.40.50.12780">
    <property type="entry name" value="N-terminal domain of ligase-like"/>
    <property type="match status" value="1"/>
</dbReference>
<evidence type="ECO:0000256" key="1">
    <source>
        <dbReference type="ARBA" id="ARBA00006432"/>
    </source>
</evidence>
<comment type="similarity">
    <text evidence="1">Belongs to the ATP-dependent AMP-binding enzyme family.</text>
</comment>
<name>A0AAJ7WIM4_9ACAR</name>
<dbReference type="Pfam" id="PF00501">
    <property type="entry name" value="AMP-binding"/>
    <property type="match status" value="1"/>
</dbReference>
<accession>A0AAJ7WIM4</accession>
<dbReference type="GO" id="GO:0005524">
    <property type="term" value="F:ATP binding"/>
    <property type="evidence" value="ECO:0007669"/>
    <property type="project" value="UniProtKB-KW"/>
</dbReference>
<keyword evidence="3" id="KW-0547">Nucleotide-binding</keyword>
<evidence type="ECO:0000256" key="7">
    <source>
        <dbReference type="ARBA" id="ARBA00036813"/>
    </source>
</evidence>
<evidence type="ECO:0000256" key="4">
    <source>
        <dbReference type="ARBA" id="ARBA00022832"/>
    </source>
</evidence>
<dbReference type="GO" id="GO:0035336">
    <property type="term" value="P:long-chain fatty-acyl-CoA metabolic process"/>
    <property type="evidence" value="ECO:0007669"/>
    <property type="project" value="TreeGrafter"/>
</dbReference>
<dbReference type="GO" id="GO:0005783">
    <property type="term" value="C:endoplasmic reticulum"/>
    <property type="evidence" value="ECO:0007669"/>
    <property type="project" value="TreeGrafter"/>
</dbReference>
<dbReference type="AlphaFoldDB" id="A0AAJ7WIM4"/>
<dbReference type="InterPro" id="IPR042099">
    <property type="entry name" value="ANL_N_sf"/>
</dbReference>
<evidence type="ECO:0000256" key="6">
    <source>
        <dbReference type="ARBA" id="ARBA00026121"/>
    </source>
</evidence>
<keyword evidence="9" id="KW-1185">Reference proteome</keyword>
<dbReference type="GO" id="GO:0005886">
    <property type="term" value="C:plasma membrane"/>
    <property type="evidence" value="ECO:0007669"/>
    <property type="project" value="TreeGrafter"/>
</dbReference>
<keyword evidence="4" id="KW-0276">Fatty acid metabolism</keyword>
<evidence type="ECO:0000313" key="10">
    <source>
        <dbReference type="RefSeq" id="XP_028968237.1"/>
    </source>
</evidence>
<dbReference type="PANTHER" id="PTHR43272">
    <property type="entry name" value="LONG-CHAIN-FATTY-ACID--COA LIGASE"/>
    <property type="match status" value="1"/>
</dbReference>
<dbReference type="PROSITE" id="PS00455">
    <property type="entry name" value="AMP_BINDING"/>
    <property type="match status" value="1"/>
</dbReference>
<dbReference type="KEGG" id="goe:100908423"/>
<keyword evidence="2 10" id="KW-0436">Ligase</keyword>
<dbReference type="InterPro" id="IPR020845">
    <property type="entry name" value="AMP-binding_CS"/>
</dbReference>
<evidence type="ECO:0000256" key="5">
    <source>
        <dbReference type="ARBA" id="ARBA00022840"/>
    </source>
</evidence>
<dbReference type="GO" id="GO:0090433">
    <property type="term" value="F:palmitoyl-CoA ligase activity"/>
    <property type="evidence" value="ECO:0007669"/>
    <property type="project" value="TreeGrafter"/>
</dbReference>
<evidence type="ECO:0000313" key="9">
    <source>
        <dbReference type="Proteomes" id="UP000694867"/>
    </source>
</evidence>
<dbReference type="RefSeq" id="XP_028968237.1">
    <property type="nucleotide sequence ID" value="XM_029112404.1"/>
</dbReference>
<sequence>MTRAHSRNRGGLDGLQQMEQLMRRTVKLYGEKRGFGTREVFCEEEEVQPDGKVFRKYTMGDYRWLTYKEIDERIDLIAAGLFKLGVRPRQNLVILAETRMEWMLTAQATLRNNIPLVTVYATLGVDGFVHALNESESTHVITSQDMLPKLIKAAPRVKSVTHIIYMENQASKLAAPKVDGINLIPFSKLYELGKINLEFSGEIPTPDSTAIIMYTSGSTGTPKGVVITHSNLLACAKGYLTIFPETTEKDSYVAYLPLAHVMEIACESMMISNGARIGYSSPQTLTDKGTGIKAGQRGDAIVLEPSMMVTVPVILDRIRKGVVEGAEAKGFFSKLLFRHAIVYKSFWVKAGYTTPLLNRLVFNKIKAVLGGNVRVVAVGSAPLCAETFDFVKICFDILLLRGYGLTETTSGAAVCEFTDNSDGSNVGCPLVDVYIKLDNWSDGGYTVNDKPNPRGEILVGGVTVAKSYYKNESLSREVFLEEDGIRWFRTGDIGELLPNGTLKIVDRKKDLIKLQFGEYVSLGKVEAELKTLPLVDNICVYGNSYYTFMVALISPNPKALEALAAQIGIENKSLRELCENPEIVRLATEQLVRHGKHCNLNKMEIPAKFKLCPEEWIPDSGLVTAALKIRRKQINDFYKMDIDRMYEDSKNV</sequence>
<feature type="domain" description="AMP-dependent synthetase/ligase" evidence="8">
    <location>
        <begin position="48"/>
        <end position="469"/>
    </location>
</feature>
<dbReference type="SUPFAM" id="SSF56801">
    <property type="entry name" value="Acetyl-CoA synthetase-like"/>
    <property type="match status" value="1"/>
</dbReference>
<dbReference type="GeneID" id="100908423"/>
<evidence type="ECO:0000256" key="3">
    <source>
        <dbReference type="ARBA" id="ARBA00022741"/>
    </source>
</evidence>